<evidence type="ECO:0000313" key="5">
    <source>
        <dbReference type="Proteomes" id="UP001359781"/>
    </source>
</evidence>
<name>A0ABU8NXJ2_9CORY</name>
<proteinExistence type="predicted"/>
<dbReference type="PROSITE" id="PS00629">
    <property type="entry name" value="IMP_1"/>
    <property type="match status" value="1"/>
</dbReference>
<dbReference type="Gene3D" id="3.40.190.80">
    <property type="match status" value="1"/>
</dbReference>
<dbReference type="PANTHER" id="PTHR20854:SF4">
    <property type="entry name" value="INOSITOL-1-MONOPHOSPHATASE-RELATED"/>
    <property type="match status" value="1"/>
</dbReference>
<dbReference type="PANTHER" id="PTHR20854">
    <property type="entry name" value="INOSITOL MONOPHOSPHATASE"/>
    <property type="match status" value="1"/>
</dbReference>
<keyword evidence="1" id="KW-0479">Metal-binding</keyword>
<keyword evidence="2" id="KW-0378">Hydrolase</keyword>
<dbReference type="CDD" id="cd01637">
    <property type="entry name" value="IMPase_like"/>
    <property type="match status" value="1"/>
</dbReference>
<dbReference type="InterPro" id="IPR020583">
    <property type="entry name" value="Inositol_monoP_metal-BS"/>
</dbReference>
<protein>
    <submittedName>
        <fullName evidence="4">Inositol monophosphatase family protein</fullName>
    </submittedName>
</protein>
<evidence type="ECO:0000256" key="2">
    <source>
        <dbReference type="ARBA" id="ARBA00022801"/>
    </source>
</evidence>
<sequence length="290" mass="30630">MTDPTETPATPANLDEMVAALAKTFAVAHAEDPDERLATALVFNAGRLAWRMRESGVRTDYKTSRTDVVTDADRAAEGFIARVLELIRPEDGLLGEEGAAREARSGRTWVIDPVDGTYNFASGSDYWCSALALAEGEPHSPRRLLLGAVHRPAMGYTWCGGPERATTLDDAEVAALSPRPLEEISLATYLHPTWMARPGVRGAWGSVAQGAATLRMLGAGSVDLAGVADGTLGAWMQHSVPAWDWLPGKALVEGAGGATAEVEAGGVTWCIAGNSTAVADIAGILEDYRD</sequence>
<keyword evidence="3" id="KW-0460">Magnesium</keyword>
<accession>A0ABU8NXJ2</accession>
<comment type="caution">
    <text evidence="4">The sequence shown here is derived from an EMBL/GenBank/DDBJ whole genome shotgun (WGS) entry which is preliminary data.</text>
</comment>
<dbReference type="RefSeq" id="WP_337889842.1">
    <property type="nucleotide sequence ID" value="NZ_JBAHVI010000004.1"/>
</dbReference>
<dbReference type="Pfam" id="PF00459">
    <property type="entry name" value="Inositol_P"/>
    <property type="match status" value="1"/>
</dbReference>
<dbReference type="PRINTS" id="PR00377">
    <property type="entry name" value="IMPHPHTASES"/>
</dbReference>
<gene>
    <name evidence="4" type="ORF">V5S96_05005</name>
</gene>
<evidence type="ECO:0000313" key="4">
    <source>
        <dbReference type="EMBL" id="MEJ4099723.1"/>
    </source>
</evidence>
<dbReference type="InterPro" id="IPR000760">
    <property type="entry name" value="Inositol_monophosphatase-like"/>
</dbReference>
<dbReference type="Gene3D" id="3.30.540.10">
    <property type="entry name" value="Fructose-1,6-Bisphosphatase, subunit A, domain 1"/>
    <property type="match status" value="1"/>
</dbReference>
<dbReference type="EMBL" id="JBAHVJ010000004">
    <property type="protein sequence ID" value="MEJ4099723.1"/>
    <property type="molecule type" value="Genomic_DNA"/>
</dbReference>
<evidence type="ECO:0000256" key="3">
    <source>
        <dbReference type="ARBA" id="ARBA00022842"/>
    </source>
</evidence>
<dbReference type="SUPFAM" id="SSF56655">
    <property type="entry name" value="Carbohydrate phosphatase"/>
    <property type="match status" value="1"/>
</dbReference>
<dbReference type="Proteomes" id="UP001359781">
    <property type="component" value="Unassembled WGS sequence"/>
</dbReference>
<reference evidence="4 5" key="1">
    <citation type="submission" date="2024-02" db="EMBL/GenBank/DDBJ databases">
        <title>Whole genome sequencing and characterization of Corynebacterium isolated from the ocular surface of dry eye disease sufferers.</title>
        <authorList>
            <person name="Naqvi M."/>
        </authorList>
    </citation>
    <scope>NUCLEOTIDE SEQUENCE [LARGE SCALE GENOMIC DNA]</scope>
    <source>
        <strain evidence="4 5">PCRF</strain>
    </source>
</reference>
<organism evidence="4 5">
    <name type="scientific">Corynebacterium mastitidis</name>
    <dbReference type="NCBI Taxonomy" id="161890"/>
    <lineage>
        <taxon>Bacteria</taxon>
        <taxon>Bacillati</taxon>
        <taxon>Actinomycetota</taxon>
        <taxon>Actinomycetes</taxon>
        <taxon>Mycobacteriales</taxon>
        <taxon>Corynebacteriaceae</taxon>
        <taxon>Corynebacterium</taxon>
    </lineage>
</organism>
<keyword evidence="5" id="KW-1185">Reference proteome</keyword>
<evidence type="ECO:0000256" key="1">
    <source>
        <dbReference type="ARBA" id="ARBA00022723"/>
    </source>
</evidence>